<dbReference type="InterPro" id="IPR018188">
    <property type="entry name" value="RNase_T2_His_AS_1"/>
</dbReference>
<feature type="active site" evidence="3">
    <location>
        <position position="158"/>
    </location>
</feature>
<comment type="caution">
    <text evidence="6">The sequence shown here is derived from an EMBL/GenBank/DDBJ whole genome shotgun (WGS) entry which is preliminary data.</text>
</comment>
<dbReference type="InterPro" id="IPR036430">
    <property type="entry name" value="RNase_T2-like_sf"/>
</dbReference>
<feature type="chain" id="PRO_5041955381" evidence="5">
    <location>
        <begin position="19"/>
        <end position="311"/>
    </location>
</feature>
<keyword evidence="5" id="KW-0732">Signal</keyword>
<feature type="active site" evidence="3">
    <location>
        <position position="87"/>
    </location>
</feature>
<evidence type="ECO:0000313" key="6">
    <source>
        <dbReference type="EMBL" id="CAK5264514.1"/>
    </source>
</evidence>
<evidence type="ECO:0000256" key="5">
    <source>
        <dbReference type="SAM" id="SignalP"/>
    </source>
</evidence>
<dbReference type="InterPro" id="IPR033697">
    <property type="entry name" value="Ribonuclease_T2_eukaryotic"/>
</dbReference>
<reference evidence="6" key="1">
    <citation type="submission" date="2023-11" db="EMBL/GenBank/DDBJ databases">
        <authorList>
            <person name="De Vega J J."/>
            <person name="De Vega J J."/>
        </authorList>
    </citation>
    <scope>NUCLEOTIDE SEQUENCE</scope>
</reference>
<feature type="signal peptide" evidence="5">
    <location>
        <begin position="1"/>
        <end position="18"/>
    </location>
</feature>
<dbReference type="GO" id="GO:0003723">
    <property type="term" value="F:RNA binding"/>
    <property type="evidence" value="ECO:0007669"/>
    <property type="project" value="InterPro"/>
</dbReference>
<dbReference type="CDD" id="cd01061">
    <property type="entry name" value="RNase_T2_euk"/>
    <property type="match status" value="1"/>
</dbReference>
<protein>
    <submittedName>
        <fullName evidence="6">Uncharacterized protein</fullName>
    </submittedName>
</protein>
<evidence type="ECO:0000256" key="3">
    <source>
        <dbReference type="PIRSR" id="PIRSR633697-1"/>
    </source>
</evidence>
<dbReference type="PANTHER" id="PTHR11240:SF17">
    <property type="entry name" value="RIBONUCLEASE T2"/>
    <property type="match status" value="1"/>
</dbReference>
<dbReference type="AlphaFoldDB" id="A0AAD2GY63"/>
<dbReference type="SUPFAM" id="SSF55895">
    <property type="entry name" value="Ribonuclease Rh-like"/>
    <property type="match status" value="1"/>
</dbReference>
<evidence type="ECO:0000256" key="2">
    <source>
        <dbReference type="ARBA" id="ARBA00023157"/>
    </source>
</evidence>
<sequence>MQSSVLSIAPLLVSAVLANHQVLNTYMNISSCLSQPSFYSCENTTSIADTCCSPTPGGLVLQTQFWSTWTGLEHEGQLLPKASWTIHGLWPDNCDGSFNSYCDLSRQYDPTPDAGIAPYTGHGVDTFIRDFGRLDLLDFMEKYWINQGLPNKNFWAHEVCISYLQTVGSAITFWQFSKHATCTSTFDTKCYGPGYKQHQEVIDFFDAVIRAYRMYPTFDILAAAGIVPSNTTAYSLARIESALQSQTGALPHIGCVKGTILSEVWYYNHVWATEQFGTYKHIDTTFASNCNASAPIWYYERTPHSEHEVRN</sequence>
<feature type="active site" evidence="3">
    <location>
        <position position="179"/>
    </location>
</feature>
<dbReference type="GO" id="GO:0006401">
    <property type="term" value="P:RNA catabolic process"/>
    <property type="evidence" value="ECO:0007669"/>
    <property type="project" value="TreeGrafter"/>
</dbReference>
<comment type="similarity">
    <text evidence="1 4">Belongs to the RNase T2 family.</text>
</comment>
<keyword evidence="7" id="KW-1185">Reference proteome</keyword>
<accession>A0AAD2GY63</accession>
<dbReference type="EMBL" id="CAVNYO010000059">
    <property type="protein sequence ID" value="CAK5264514.1"/>
    <property type="molecule type" value="Genomic_DNA"/>
</dbReference>
<dbReference type="Pfam" id="PF00445">
    <property type="entry name" value="Ribonuclease_T2"/>
    <property type="match status" value="1"/>
</dbReference>
<proteinExistence type="inferred from homology"/>
<keyword evidence="2" id="KW-1015">Disulfide bond</keyword>
<evidence type="ECO:0000313" key="7">
    <source>
        <dbReference type="Proteomes" id="UP001295794"/>
    </source>
</evidence>
<dbReference type="PANTHER" id="PTHR11240">
    <property type="entry name" value="RIBONUCLEASE T2"/>
    <property type="match status" value="1"/>
</dbReference>
<dbReference type="Proteomes" id="UP001295794">
    <property type="component" value="Unassembled WGS sequence"/>
</dbReference>
<dbReference type="InterPro" id="IPR001568">
    <property type="entry name" value="RNase_T2-like"/>
</dbReference>
<dbReference type="PROSITE" id="PS00530">
    <property type="entry name" value="RNASE_T2_1"/>
    <property type="match status" value="1"/>
</dbReference>
<evidence type="ECO:0000256" key="4">
    <source>
        <dbReference type="RuleBase" id="RU004328"/>
    </source>
</evidence>
<dbReference type="GO" id="GO:0005576">
    <property type="term" value="C:extracellular region"/>
    <property type="evidence" value="ECO:0007669"/>
    <property type="project" value="TreeGrafter"/>
</dbReference>
<evidence type="ECO:0000256" key="1">
    <source>
        <dbReference type="ARBA" id="ARBA00007469"/>
    </source>
</evidence>
<gene>
    <name evidence="6" type="ORF">MYCIT1_LOCUS4749</name>
</gene>
<organism evidence="6 7">
    <name type="scientific">Mycena citricolor</name>
    <dbReference type="NCBI Taxonomy" id="2018698"/>
    <lineage>
        <taxon>Eukaryota</taxon>
        <taxon>Fungi</taxon>
        <taxon>Dikarya</taxon>
        <taxon>Basidiomycota</taxon>
        <taxon>Agaricomycotina</taxon>
        <taxon>Agaricomycetes</taxon>
        <taxon>Agaricomycetidae</taxon>
        <taxon>Agaricales</taxon>
        <taxon>Marasmiineae</taxon>
        <taxon>Mycenaceae</taxon>
        <taxon>Mycena</taxon>
    </lineage>
</organism>
<dbReference type="GO" id="GO:0033897">
    <property type="term" value="F:ribonuclease T2 activity"/>
    <property type="evidence" value="ECO:0007669"/>
    <property type="project" value="InterPro"/>
</dbReference>
<name>A0AAD2GY63_9AGAR</name>
<dbReference type="Gene3D" id="3.90.730.10">
    <property type="entry name" value="Ribonuclease T2-like"/>
    <property type="match status" value="1"/>
</dbReference>